<evidence type="ECO:0000313" key="3">
    <source>
        <dbReference type="Proteomes" id="UP000239209"/>
    </source>
</evidence>
<dbReference type="EMBL" id="PVZG01000003">
    <property type="protein sequence ID" value="PRY31435.1"/>
    <property type="molecule type" value="Genomic_DNA"/>
</dbReference>
<dbReference type="OrthoDB" id="3828660at2"/>
<reference evidence="2 3" key="1">
    <citation type="submission" date="2018-03" db="EMBL/GenBank/DDBJ databases">
        <title>Genomic Encyclopedia of Archaeal and Bacterial Type Strains, Phase II (KMG-II): from individual species to whole genera.</title>
        <authorList>
            <person name="Goeker M."/>
        </authorList>
    </citation>
    <scope>NUCLEOTIDE SEQUENCE [LARGE SCALE GENOMIC DNA]</scope>
    <source>
        <strain evidence="2 3">DSM 45348</strain>
    </source>
</reference>
<keyword evidence="1" id="KW-0472">Membrane</keyword>
<dbReference type="AlphaFoldDB" id="A0A2T0SDD3"/>
<dbReference type="Proteomes" id="UP000239209">
    <property type="component" value="Unassembled WGS sequence"/>
</dbReference>
<protein>
    <submittedName>
        <fullName evidence="2">Uncharacterized protein</fullName>
    </submittedName>
</protein>
<comment type="caution">
    <text evidence="2">The sequence shown here is derived from an EMBL/GenBank/DDBJ whole genome shotgun (WGS) entry which is preliminary data.</text>
</comment>
<feature type="transmembrane region" description="Helical" evidence="1">
    <location>
        <begin position="65"/>
        <end position="86"/>
    </location>
</feature>
<keyword evidence="3" id="KW-1185">Reference proteome</keyword>
<gene>
    <name evidence="2" type="ORF">CLV70_103322</name>
</gene>
<sequence>MNGPLSIATIVVALVLAVWYLVRTALDRPPGNLDLWAMLGLGALVAVLVVVAVVGLFVGDRPAEWTTFVGYLITTVGFAPVAVYLARLEPTRWGSLILGVAALTLPVLVLRLQQLAEVTGG</sequence>
<feature type="transmembrane region" description="Helical" evidence="1">
    <location>
        <begin position="35"/>
        <end position="59"/>
    </location>
</feature>
<feature type="transmembrane region" description="Helical" evidence="1">
    <location>
        <begin position="6"/>
        <end position="23"/>
    </location>
</feature>
<keyword evidence="1" id="KW-0812">Transmembrane</keyword>
<feature type="transmembrane region" description="Helical" evidence="1">
    <location>
        <begin position="93"/>
        <end position="112"/>
    </location>
</feature>
<keyword evidence="1" id="KW-1133">Transmembrane helix</keyword>
<accession>A0A2T0SDD3</accession>
<proteinExistence type="predicted"/>
<name>A0A2T0SDD3_9ACTN</name>
<organism evidence="2 3">
    <name type="scientific">Pseudosporangium ferrugineum</name>
    <dbReference type="NCBI Taxonomy" id="439699"/>
    <lineage>
        <taxon>Bacteria</taxon>
        <taxon>Bacillati</taxon>
        <taxon>Actinomycetota</taxon>
        <taxon>Actinomycetes</taxon>
        <taxon>Micromonosporales</taxon>
        <taxon>Micromonosporaceae</taxon>
        <taxon>Pseudosporangium</taxon>
    </lineage>
</organism>
<dbReference type="RefSeq" id="WP_106126079.1">
    <property type="nucleotide sequence ID" value="NZ_PVZG01000003.1"/>
</dbReference>
<evidence type="ECO:0000313" key="2">
    <source>
        <dbReference type="EMBL" id="PRY31435.1"/>
    </source>
</evidence>
<evidence type="ECO:0000256" key="1">
    <source>
        <dbReference type="SAM" id="Phobius"/>
    </source>
</evidence>